<dbReference type="Pfam" id="PF10536">
    <property type="entry name" value="PMD"/>
    <property type="match status" value="1"/>
</dbReference>
<proteinExistence type="predicted"/>
<dbReference type="InterPro" id="IPR019557">
    <property type="entry name" value="AminoTfrase-like_pln_mobile"/>
</dbReference>
<accession>A0A8J5Z4W2</accession>
<dbReference type="PANTHER" id="PTHR46033:SF8">
    <property type="entry name" value="PROTEIN MAINTENANCE OF MERISTEMS-LIKE"/>
    <property type="match status" value="1"/>
</dbReference>
<dbReference type="OrthoDB" id="960611at2759"/>
<reference evidence="2 3" key="1">
    <citation type="journal article" date="2021" name="bioRxiv">
        <title>The Gossypium anomalum genome as a resource for cotton improvement and evolutionary analysis of hybrid incompatibility.</title>
        <authorList>
            <person name="Grover C.E."/>
            <person name="Yuan D."/>
            <person name="Arick M.A."/>
            <person name="Miller E.R."/>
            <person name="Hu G."/>
            <person name="Peterson D.G."/>
            <person name="Wendel J.F."/>
            <person name="Udall J.A."/>
        </authorList>
    </citation>
    <scope>NUCLEOTIDE SEQUENCE [LARGE SCALE GENOMIC DNA]</scope>
    <source>
        <strain evidence="2">JFW-Udall</strain>
        <tissue evidence="2">Leaf</tissue>
    </source>
</reference>
<protein>
    <recommendedName>
        <fullName evidence="1">Aminotransferase-like plant mobile domain-containing protein</fullName>
    </recommendedName>
</protein>
<name>A0A8J5Z4W2_9ROSI</name>
<evidence type="ECO:0000313" key="2">
    <source>
        <dbReference type="EMBL" id="KAG8488860.1"/>
    </source>
</evidence>
<evidence type="ECO:0000313" key="3">
    <source>
        <dbReference type="Proteomes" id="UP000701853"/>
    </source>
</evidence>
<evidence type="ECO:0000259" key="1">
    <source>
        <dbReference type="Pfam" id="PF10536"/>
    </source>
</evidence>
<dbReference type="AlphaFoldDB" id="A0A8J5Z4W2"/>
<organism evidence="2 3">
    <name type="scientific">Gossypium anomalum</name>
    <dbReference type="NCBI Taxonomy" id="47600"/>
    <lineage>
        <taxon>Eukaryota</taxon>
        <taxon>Viridiplantae</taxon>
        <taxon>Streptophyta</taxon>
        <taxon>Embryophyta</taxon>
        <taxon>Tracheophyta</taxon>
        <taxon>Spermatophyta</taxon>
        <taxon>Magnoliopsida</taxon>
        <taxon>eudicotyledons</taxon>
        <taxon>Gunneridae</taxon>
        <taxon>Pentapetalae</taxon>
        <taxon>rosids</taxon>
        <taxon>malvids</taxon>
        <taxon>Malvales</taxon>
        <taxon>Malvaceae</taxon>
        <taxon>Malvoideae</taxon>
        <taxon>Gossypium</taxon>
    </lineage>
</organism>
<dbReference type="EMBL" id="JAHUZN010000007">
    <property type="protein sequence ID" value="KAG8488860.1"/>
    <property type="molecule type" value="Genomic_DNA"/>
</dbReference>
<keyword evidence="3" id="KW-1185">Reference proteome</keyword>
<dbReference type="GO" id="GO:0010073">
    <property type="term" value="P:meristem maintenance"/>
    <property type="evidence" value="ECO:0007669"/>
    <property type="project" value="InterPro"/>
</dbReference>
<feature type="domain" description="Aminotransferase-like plant mobile" evidence="1">
    <location>
        <begin position="28"/>
        <end position="227"/>
    </location>
</feature>
<sequence length="404" mass="47087">MFGPPSPLIENYLRETGFWHVANIGWGCKLDPKLSSAFIERWRFETHTFHLPYGECTITLEDVQLQLGLPMDGFVFTGSVQSIDWGAICYDFLGAILDNIYRGRIEMDWLQDTFQKLGNDSIEVERIRYARAYILEIIKGYLMPDLSRNLVHLSWLLKLVDLRAAGELSWGSAMLATLYRDMCRATNPNKAKIRGYPSPLQSWARFRFSFLRPIVNHPYTFPLIMRFRQPILVTPKVLDDEHKIDLWSSNAYWPVFFSEYIKIWENCYDHLPICELIIVLELAYAPDYMPWFRIHDKPYLLLDEQRRRQIRVVRKRRGPLNLMRMDDGTGPSTVPAQSPGPMHQVTTLTLKPLQIMPGAYPSLYMYLNPYMFPFPSPMPSWNAWPGASPFPMTPTQSKIYRPSS</sequence>
<dbReference type="InterPro" id="IPR044824">
    <property type="entry name" value="MAIN-like"/>
</dbReference>
<dbReference type="Proteomes" id="UP000701853">
    <property type="component" value="Chromosome 7"/>
</dbReference>
<gene>
    <name evidence="2" type="ORF">CXB51_016739</name>
</gene>
<dbReference type="PANTHER" id="PTHR46033">
    <property type="entry name" value="PROTEIN MAIN-LIKE 2"/>
    <property type="match status" value="1"/>
</dbReference>
<comment type="caution">
    <text evidence="2">The sequence shown here is derived from an EMBL/GenBank/DDBJ whole genome shotgun (WGS) entry which is preliminary data.</text>
</comment>